<dbReference type="InterPro" id="IPR012677">
    <property type="entry name" value="Nucleotide-bd_a/b_plait_sf"/>
</dbReference>
<feature type="region of interest" description="Disordered" evidence="10">
    <location>
        <begin position="638"/>
        <end position="668"/>
    </location>
</feature>
<organism evidence="13 14">
    <name type="scientific">Lithospermum erythrorhizon</name>
    <name type="common">Purple gromwell</name>
    <name type="synonym">Lithospermum officinale var. erythrorhizon</name>
    <dbReference type="NCBI Taxonomy" id="34254"/>
    <lineage>
        <taxon>Eukaryota</taxon>
        <taxon>Viridiplantae</taxon>
        <taxon>Streptophyta</taxon>
        <taxon>Embryophyta</taxon>
        <taxon>Tracheophyta</taxon>
        <taxon>Spermatophyta</taxon>
        <taxon>Magnoliopsida</taxon>
        <taxon>eudicotyledons</taxon>
        <taxon>Gunneridae</taxon>
        <taxon>Pentapetalae</taxon>
        <taxon>asterids</taxon>
        <taxon>lamiids</taxon>
        <taxon>Boraginales</taxon>
        <taxon>Boraginaceae</taxon>
        <taxon>Boraginoideae</taxon>
        <taxon>Lithospermeae</taxon>
        <taxon>Lithospermum</taxon>
    </lineage>
</organism>
<dbReference type="Pfam" id="PF00397">
    <property type="entry name" value="WW"/>
    <property type="match status" value="1"/>
</dbReference>
<dbReference type="InterPro" id="IPR001202">
    <property type="entry name" value="WW_dom"/>
</dbReference>
<accession>A0AAV3PTY0</accession>
<evidence type="ECO:0000259" key="11">
    <source>
        <dbReference type="PROSITE" id="PS50020"/>
    </source>
</evidence>
<feature type="compositionally biased region" description="Polar residues" evidence="10">
    <location>
        <begin position="638"/>
        <end position="663"/>
    </location>
</feature>
<keyword evidence="7" id="KW-0539">Nucleus</keyword>
<feature type="compositionally biased region" description="Polar residues" evidence="10">
    <location>
        <begin position="727"/>
        <end position="758"/>
    </location>
</feature>
<feature type="compositionally biased region" description="Low complexity" evidence="10">
    <location>
        <begin position="15"/>
        <end position="40"/>
    </location>
</feature>
<dbReference type="Proteomes" id="UP001454036">
    <property type="component" value="Unassembled WGS sequence"/>
</dbReference>
<feature type="domain" description="RRM" evidence="12">
    <location>
        <begin position="394"/>
        <end position="474"/>
    </location>
</feature>
<feature type="compositionally biased region" description="Gly residues" evidence="10">
    <location>
        <begin position="85"/>
        <end position="95"/>
    </location>
</feature>
<evidence type="ECO:0000256" key="5">
    <source>
        <dbReference type="ARBA" id="ARBA00022884"/>
    </source>
</evidence>
<dbReference type="InterPro" id="IPR036020">
    <property type="entry name" value="WW_dom_sf"/>
</dbReference>
<name>A0AAV3PTY0_LITER</name>
<dbReference type="SUPFAM" id="SSF54928">
    <property type="entry name" value="RNA-binding domain, RBD"/>
    <property type="match status" value="2"/>
</dbReference>
<dbReference type="EMBL" id="BAABME010002418">
    <property type="protein sequence ID" value="GAA0154546.1"/>
    <property type="molecule type" value="Genomic_DNA"/>
</dbReference>
<dbReference type="CDD" id="cd00201">
    <property type="entry name" value="WW"/>
    <property type="match status" value="1"/>
</dbReference>
<keyword evidence="4" id="KW-0221">Differentiation</keyword>
<dbReference type="PANTHER" id="PTHR24012">
    <property type="entry name" value="RNA BINDING PROTEIN"/>
    <property type="match status" value="1"/>
</dbReference>
<dbReference type="SMART" id="SM00456">
    <property type="entry name" value="WW"/>
    <property type="match status" value="1"/>
</dbReference>
<dbReference type="AlphaFoldDB" id="A0AAV3PTY0"/>
<dbReference type="SMART" id="SM00360">
    <property type="entry name" value="RRM"/>
    <property type="match status" value="2"/>
</dbReference>
<dbReference type="GO" id="GO:0003723">
    <property type="term" value="F:RNA binding"/>
    <property type="evidence" value="ECO:0007669"/>
    <property type="project" value="UniProtKB-UniRule"/>
</dbReference>
<dbReference type="Gene3D" id="2.20.70.10">
    <property type="match status" value="1"/>
</dbReference>
<feature type="compositionally biased region" description="Low complexity" evidence="10">
    <location>
        <begin position="821"/>
        <end position="856"/>
    </location>
</feature>
<dbReference type="GO" id="GO:0009908">
    <property type="term" value="P:flower development"/>
    <property type="evidence" value="ECO:0007669"/>
    <property type="project" value="UniProtKB-KW"/>
</dbReference>
<dbReference type="FunFam" id="3.30.70.330:FF:000374">
    <property type="entry name" value="Flowering time control protein FCA"/>
    <property type="match status" value="1"/>
</dbReference>
<dbReference type="PROSITE" id="PS50020">
    <property type="entry name" value="WW_DOMAIN_2"/>
    <property type="match status" value="1"/>
</dbReference>
<evidence type="ECO:0000256" key="3">
    <source>
        <dbReference type="ARBA" id="ARBA00022737"/>
    </source>
</evidence>
<evidence type="ECO:0000256" key="9">
    <source>
        <dbReference type="PROSITE-ProRule" id="PRU00176"/>
    </source>
</evidence>
<keyword evidence="5 9" id="KW-0694">RNA-binding</keyword>
<keyword evidence="3" id="KW-0677">Repeat</keyword>
<evidence type="ECO:0000313" key="13">
    <source>
        <dbReference type="EMBL" id="GAA0154546.1"/>
    </source>
</evidence>
<evidence type="ECO:0000313" key="14">
    <source>
        <dbReference type="Proteomes" id="UP001454036"/>
    </source>
</evidence>
<feature type="domain" description="RRM" evidence="12">
    <location>
        <begin position="303"/>
        <end position="384"/>
    </location>
</feature>
<evidence type="ECO:0000256" key="1">
    <source>
        <dbReference type="ARBA" id="ARBA00004123"/>
    </source>
</evidence>
<dbReference type="SUPFAM" id="SSF51045">
    <property type="entry name" value="WW domain"/>
    <property type="match status" value="1"/>
</dbReference>
<comment type="caution">
    <text evidence="13">The sequence shown here is derived from an EMBL/GenBank/DDBJ whole genome shotgun (WGS) entry which is preliminary data.</text>
</comment>
<dbReference type="InterPro" id="IPR035979">
    <property type="entry name" value="RBD_domain_sf"/>
</dbReference>
<evidence type="ECO:0000256" key="6">
    <source>
        <dbReference type="ARBA" id="ARBA00023089"/>
    </source>
</evidence>
<dbReference type="GO" id="GO:0030154">
    <property type="term" value="P:cell differentiation"/>
    <property type="evidence" value="ECO:0007669"/>
    <property type="project" value="UniProtKB-KW"/>
</dbReference>
<feature type="region of interest" description="Disordered" evidence="10">
    <location>
        <begin position="818"/>
        <end position="856"/>
    </location>
</feature>
<dbReference type="PROSITE" id="PS50102">
    <property type="entry name" value="RRM"/>
    <property type="match status" value="2"/>
</dbReference>
<keyword evidence="2" id="KW-0217">Developmental protein</keyword>
<evidence type="ECO:0000256" key="8">
    <source>
        <dbReference type="ARBA" id="ARBA00071861"/>
    </source>
</evidence>
<comment type="subcellular location">
    <subcellularLocation>
        <location evidence="1">Nucleus</location>
    </subcellularLocation>
</comment>
<evidence type="ECO:0000259" key="12">
    <source>
        <dbReference type="PROSITE" id="PS50102"/>
    </source>
</evidence>
<feature type="region of interest" description="Disordered" evidence="10">
    <location>
        <begin position="727"/>
        <end position="769"/>
    </location>
</feature>
<evidence type="ECO:0000256" key="10">
    <source>
        <dbReference type="SAM" id="MobiDB-lite"/>
    </source>
</evidence>
<feature type="compositionally biased region" description="Gly residues" evidence="10">
    <location>
        <begin position="41"/>
        <end position="54"/>
    </location>
</feature>
<feature type="region of interest" description="Disordered" evidence="10">
    <location>
        <begin position="270"/>
        <end position="292"/>
    </location>
</feature>
<gene>
    <name evidence="13" type="ORF">LIER_12493</name>
</gene>
<evidence type="ECO:0000256" key="2">
    <source>
        <dbReference type="ARBA" id="ARBA00022473"/>
    </source>
</evidence>
<feature type="region of interest" description="Disordered" evidence="10">
    <location>
        <begin position="72"/>
        <end position="113"/>
    </location>
</feature>
<dbReference type="FunFam" id="3.30.70.330:FF:000332">
    <property type="entry name" value="flowering time control protein FCA isoform X2"/>
    <property type="match status" value="1"/>
</dbReference>
<dbReference type="GO" id="GO:0005634">
    <property type="term" value="C:nucleus"/>
    <property type="evidence" value="ECO:0007669"/>
    <property type="project" value="UniProtKB-SubCell"/>
</dbReference>
<dbReference type="InterPro" id="IPR000504">
    <property type="entry name" value="RRM_dom"/>
</dbReference>
<dbReference type="Pfam" id="PF00076">
    <property type="entry name" value="RRM_1"/>
    <property type="match status" value="2"/>
</dbReference>
<proteinExistence type="predicted"/>
<feature type="domain" description="WW" evidence="11">
    <location>
        <begin position="782"/>
        <end position="815"/>
    </location>
</feature>
<evidence type="ECO:0000256" key="7">
    <source>
        <dbReference type="ARBA" id="ARBA00023242"/>
    </source>
</evidence>
<dbReference type="Gene3D" id="3.30.70.330">
    <property type="match status" value="2"/>
</dbReference>
<sequence length="905" mass="96817">MDRHRGGVDRYSPYNNNNNNNNNNSEQYNNNRHSRGSRGANRGGANRGGAGGPVNGRYGNLDARGGGYLNDGYRERGGGSPSYYRGGGRSGGGSNGRERRGFDSPSRFPVPKVGGGGVYGSIDDGGFGGGVGGVGTFGSMDRGICDGSFGGVGGGGMFSSMDRGVNDERFGGVGGGGMFGSMDRAVNDEGVGVGGGGVFGSIDRVVNDGSFGGVGVGGVYGSIDRGINDGSFGGVGGCGVDRGVNGEIFREVGAGFRTMADDGRNVDGFHASHPIPQVSGQKRAYPFSSRRGPADQIDTASFAKLFVGSVPRTATEEDIRLLFEQHGHVLEVVLIRDKRTGEQQGCCFVKYPNAEEADRAIRELHNQQTLPGGVGPIQVRYADGERERLGAVEFKLFVGSLNKQATEKEVGEIFVPYGHLEDVYLMRDDMKQSRGCGFVKYATREMALAAIDALNGKYTMRGCDQPLMVRFADPKKQRPGEPRGGPTSGPGFVPHALPSGIRHPDHGESLYSRGPTNSWQPMSPEKPAAALNTGMQGFENHFPPRSADIVAHPSLNVNQSLPQAPAMNQKISSLQKPHQSPQNLPSSLQLQPPIVPFSNAQTSHASFKQAGQVQIHHAAILRPFNEVLSSQQSGLKAQSALPQAQGQQNTSAALGQTPSSVHPSTLPAMANQQSTPALQPLSQGFHQSPSSLAQMISQQTQMLQASYQSSQQAVMQLQQQVQMMQPTNRNGTAQPISEAARQQSPWPGVMPSTSNESVQKGPDYPPATQHIATAPMVTGAVAPIKCNWTEHTSPDGFKYYYNNATGESKWEKPEELKLYEQQQQQRQQNSAIQHPQVQQSHPQVISQHVHQSQVHPGQFPAHMLQLQQFQMPAAASHQSVQGINYLQLPVGSGSANDPTRFQQVT</sequence>
<evidence type="ECO:0000256" key="4">
    <source>
        <dbReference type="ARBA" id="ARBA00022782"/>
    </source>
</evidence>
<keyword evidence="6" id="KW-0287">Flowering</keyword>
<protein>
    <recommendedName>
        <fullName evidence="8">Flowering time control protein FCA</fullName>
    </recommendedName>
</protein>
<feature type="region of interest" description="Disordered" evidence="10">
    <location>
        <begin position="1"/>
        <end position="58"/>
    </location>
</feature>
<keyword evidence="14" id="KW-1185">Reference proteome</keyword>
<feature type="region of interest" description="Disordered" evidence="10">
    <location>
        <begin position="473"/>
        <end position="530"/>
    </location>
</feature>
<reference evidence="13 14" key="1">
    <citation type="submission" date="2024-01" db="EMBL/GenBank/DDBJ databases">
        <title>The complete chloroplast genome sequence of Lithospermum erythrorhizon: insights into the phylogenetic relationship among Boraginaceae species and the maternal lineages of purple gromwells.</title>
        <authorList>
            <person name="Okada T."/>
            <person name="Watanabe K."/>
        </authorList>
    </citation>
    <scope>NUCLEOTIDE SEQUENCE [LARGE SCALE GENOMIC DNA]</scope>
</reference>